<dbReference type="InterPro" id="IPR029069">
    <property type="entry name" value="HotDog_dom_sf"/>
</dbReference>
<dbReference type="SUPFAM" id="SSF54637">
    <property type="entry name" value="Thioesterase/thiol ester dehydrase-isomerase"/>
    <property type="match status" value="1"/>
</dbReference>
<name>A0A1B4Q4A2_BURCE</name>
<dbReference type="AlphaFoldDB" id="A0A1B4Q4A2"/>
<dbReference type="InterPro" id="IPR006683">
    <property type="entry name" value="Thioestr_dom"/>
</dbReference>
<sequence>MHDSPIIIDNPFLALVGASCTEWFEGYCEFHLPIGASMLNRQRVLQGGVISTLLDVACGYSGLYNLASHEPVHGRTVSLALNFLNSGTSGTVIAKGFLEQRGRSLYFARGEAWLDHRVLLATAQGSFKVTRQQ</sequence>
<dbReference type="Pfam" id="PF03061">
    <property type="entry name" value="4HBT"/>
    <property type="match status" value="1"/>
</dbReference>
<evidence type="ECO:0000313" key="2">
    <source>
        <dbReference type="EMBL" id="AOK21003.1"/>
    </source>
</evidence>
<dbReference type="GO" id="GO:0016790">
    <property type="term" value="F:thiolester hydrolase activity"/>
    <property type="evidence" value="ECO:0007669"/>
    <property type="project" value="UniProtKB-ARBA"/>
</dbReference>
<feature type="domain" description="Thioesterase" evidence="1">
    <location>
        <begin position="45"/>
        <end position="119"/>
    </location>
</feature>
<evidence type="ECO:0000259" key="1">
    <source>
        <dbReference type="Pfam" id="PF03061"/>
    </source>
</evidence>
<dbReference type="Proteomes" id="UP000094776">
    <property type="component" value="Chromosome 2"/>
</dbReference>
<protein>
    <submittedName>
        <fullName evidence="2">Thioesterase</fullName>
    </submittedName>
</protein>
<accession>A0A1B4Q4A2</accession>
<gene>
    <name evidence="2" type="ORF">WT26_25360</name>
</gene>
<evidence type="ECO:0000313" key="3">
    <source>
        <dbReference type="Proteomes" id="UP000094776"/>
    </source>
</evidence>
<proteinExistence type="predicted"/>
<organism evidence="2 3">
    <name type="scientific">Burkholderia cepacia</name>
    <name type="common">Pseudomonas cepacia</name>
    <dbReference type="NCBI Taxonomy" id="292"/>
    <lineage>
        <taxon>Bacteria</taxon>
        <taxon>Pseudomonadati</taxon>
        <taxon>Pseudomonadota</taxon>
        <taxon>Betaproteobacteria</taxon>
        <taxon>Burkholderiales</taxon>
        <taxon>Burkholderiaceae</taxon>
        <taxon>Burkholderia</taxon>
        <taxon>Burkholderia cepacia complex</taxon>
    </lineage>
</organism>
<dbReference type="Gene3D" id="3.10.129.10">
    <property type="entry name" value="Hotdog Thioesterase"/>
    <property type="match status" value="1"/>
</dbReference>
<dbReference type="EMBL" id="CP013444">
    <property type="protein sequence ID" value="AOK21003.1"/>
    <property type="molecule type" value="Genomic_DNA"/>
</dbReference>
<reference evidence="2 3" key="1">
    <citation type="submission" date="2015-12" db="EMBL/GenBank/DDBJ databases">
        <title>Diversity of Burkholderia near neighbor genomes.</title>
        <authorList>
            <person name="Sahl J."/>
            <person name="Wagner D."/>
            <person name="Keim P."/>
        </authorList>
    </citation>
    <scope>NUCLEOTIDE SEQUENCE [LARGE SCALE GENOMIC DNA]</scope>
    <source>
        <strain evidence="2 3">MSMB1184WGS</strain>
    </source>
</reference>
<dbReference type="CDD" id="cd03443">
    <property type="entry name" value="PaaI_thioesterase"/>
    <property type="match status" value="1"/>
</dbReference>